<evidence type="ECO:0000313" key="2">
    <source>
        <dbReference type="Proteomes" id="UP000012174"/>
    </source>
</evidence>
<organism evidence="1 2">
    <name type="scientific">Eutypa lata (strain UCR-EL1)</name>
    <name type="common">Grapevine dieback disease fungus</name>
    <name type="synonym">Eutypa armeniacae</name>
    <dbReference type="NCBI Taxonomy" id="1287681"/>
    <lineage>
        <taxon>Eukaryota</taxon>
        <taxon>Fungi</taxon>
        <taxon>Dikarya</taxon>
        <taxon>Ascomycota</taxon>
        <taxon>Pezizomycotina</taxon>
        <taxon>Sordariomycetes</taxon>
        <taxon>Xylariomycetidae</taxon>
        <taxon>Xylariales</taxon>
        <taxon>Diatrypaceae</taxon>
        <taxon>Eutypa</taxon>
    </lineage>
</organism>
<proteinExistence type="predicted"/>
<evidence type="ECO:0000313" key="1">
    <source>
        <dbReference type="EMBL" id="EMR62841.1"/>
    </source>
</evidence>
<accession>M7SZ33</accession>
<sequence length="230" mass="25655">MSFNAETPSSDECYTWPDLRDSKFSGSRDTAALRSQLLSSPSSASPRPPPCKACLTVLGRINCTHISAAQCASLKARKKKQQHRAGVSKKGKEAMQVYACPGRHAFVGTRALGGRSISPQARAWKGDRELLAGMCPHCWSEAINDGYRGGRRRWTQASVTLRKKEARKSKQWVMDKRIDVQLKQVMENLSEGESESEGDVVKVKKAVKVIGKAKNWKFLKGEETRFRMKL</sequence>
<dbReference type="EMBL" id="KB707362">
    <property type="protein sequence ID" value="EMR62841.1"/>
    <property type="molecule type" value="Genomic_DNA"/>
</dbReference>
<dbReference type="AlphaFoldDB" id="M7SZ33"/>
<gene>
    <name evidence="1" type="ORF">UCREL1_10219</name>
</gene>
<dbReference type="OrthoDB" id="4733839at2759"/>
<dbReference type="HOGENOM" id="CLU_1204763_0_0_1"/>
<name>M7SZ33_EUTLA</name>
<reference evidence="2" key="1">
    <citation type="journal article" date="2013" name="Genome Announc.">
        <title>Draft genome sequence of the grapevine dieback fungus Eutypa lata UCR-EL1.</title>
        <authorList>
            <person name="Blanco-Ulate B."/>
            <person name="Rolshausen P.E."/>
            <person name="Cantu D."/>
        </authorList>
    </citation>
    <scope>NUCLEOTIDE SEQUENCE [LARGE SCALE GENOMIC DNA]</scope>
    <source>
        <strain evidence="2">UCR-EL1</strain>
    </source>
</reference>
<dbReference type="KEGG" id="ela:UCREL1_10219"/>
<dbReference type="Proteomes" id="UP000012174">
    <property type="component" value="Unassembled WGS sequence"/>
</dbReference>
<protein>
    <submittedName>
        <fullName evidence="1">Uncharacterized protein</fullName>
    </submittedName>
</protein>
<keyword evidence="2" id="KW-1185">Reference proteome</keyword>